<accession>A0A445MVM2</accession>
<evidence type="ECO:0000256" key="3">
    <source>
        <dbReference type="ARBA" id="ARBA00022989"/>
    </source>
</evidence>
<name>A0A445MVM2_9BACT</name>
<keyword evidence="3 5" id="KW-1133">Transmembrane helix</keyword>
<keyword evidence="2 5" id="KW-0812">Transmembrane</keyword>
<gene>
    <name evidence="6" type="ORF">PITCH_A190133</name>
</gene>
<feature type="transmembrane region" description="Helical" evidence="5">
    <location>
        <begin position="114"/>
        <end position="132"/>
    </location>
</feature>
<feature type="transmembrane region" description="Helical" evidence="5">
    <location>
        <begin position="152"/>
        <end position="169"/>
    </location>
</feature>
<keyword evidence="4 5" id="KW-0472">Membrane</keyword>
<evidence type="ECO:0000313" key="6">
    <source>
        <dbReference type="EMBL" id="SPD73557.1"/>
    </source>
</evidence>
<evidence type="ECO:0000256" key="2">
    <source>
        <dbReference type="ARBA" id="ARBA00022692"/>
    </source>
</evidence>
<feature type="transmembrane region" description="Helical" evidence="5">
    <location>
        <begin position="491"/>
        <end position="507"/>
    </location>
</feature>
<dbReference type="GO" id="GO:0015179">
    <property type="term" value="F:L-amino acid transmembrane transporter activity"/>
    <property type="evidence" value="ECO:0007669"/>
    <property type="project" value="TreeGrafter"/>
</dbReference>
<dbReference type="Pfam" id="PF13520">
    <property type="entry name" value="AA_permease_2"/>
    <property type="match status" value="1"/>
</dbReference>
<evidence type="ECO:0000256" key="5">
    <source>
        <dbReference type="SAM" id="Phobius"/>
    </source>
</evidence>
<sequence length="519" mass="55458">MSGHPDLAEQGSAGFVRGLGVFDSTMIVAGSMIGSGVFIVSADISRLVGSAGLLLLVWVVTGFLTLMAALSYGELAAMMPRAGGQYVYLREAYSPLWGFLYGWTLFLVVQTGTIAAVAVAFARFLGVLAPSISNTNWIIEPVNLSSSYAVSLSTQQVVSIIIIGVLTYLNTRGLRLGKIIQNVFTSAKTLSLVMLILLGVFVGRNAAAIASNFGDLWVPRGVSAIRPDWSWVPEVSALSGGLGIFIAVCVAQVGSLFSAEAWNNITFTAGEVKNPRRTVPVSLAAGTGLVISLYLLANLTYLLTLPIEGIQNAPDDRVATAALGVIFGDAGAAIMAVAIMVSTFGCNNGLILAGARVYYAMSHDGLFFRATGALNKKHVPATGLVLQGVWASLLVLPRTRLRDATGAFLTDPVTGRELYGNLYSNLLDYVVFSVLIFYALTIAALFVLRHKQPEAERPYRALGYPIVPALYIIAVSLIMMVLIVYRTQTTWPGLVIVLSGIPVYFIWRRFGRRGVASLS</sequence>
<feature type="transmembrane region" description="Helical" evidence="5">
    <location>
        <begin position="461"/>
        <end position="485"/>
    </location>
</feature>
<evidence type="ECO:0000256" key="1">
    <source>
        <dbReference type="ARBA" id="ARBA00004141"/>
    </source>
</evidence>
<dbReference type="EMBL" id="OJIN01000101">
    <property type="protein sequence ID" value="SPD73557.1"/>
    <property type="molecule type" value="Genomic_DNA"/>
</dbReference>
<dbReference type="Gene3D" id="1.20.1740.10">
    <property type="entry name" value="Amino acid/polyamine transporter I"/>
    <property type="match status" value="1"/>
</dbReference>
<feature type="transmembrane region" description="Helical" evidence="5">
    <location>
        <begin position="429"/>
        <end position="449"/>
    </location>
</feature>
<dbReference type="GO" id="GO:0016020">
    <property type="term" value="C:membrane"/>
    <property type="evidence" value="ECO:0007669"/>
    <property type="project" value="UniProtKB-SubCell"/>
</dbReference>
<comment type="subcellular location">
    <subcellularLocation>
        <location evidence="1">Membrane</location>
        <topology evidence="1">Multi-pass membrane protein</topology>
    </subcellularLocation>
</comment>
<protein>
    <submittedName>
        <fullName evidence="6">Amino acid permease-associated region</fullName>
    </submittedName>
</protein>
<dbReference type="PANTHER" id="PTHR11785">
    <property type="entry name" value="AMINO ACID TRANSPORTER"/>
    <property type="match status" value="1"/>
</dbReference>
<reference evidence="6" key="1">
    <citation type="submission" date="2018-01" db="EMBL/GenBank/DDBJ databases">
        <authorList>
            <person name="Regsiter A."/>
            <person name="William W."/>
        </authorList>
    </citation>
    <scope>NUCLEOTIDE SEQUENCE</scope>
    <source>
        <strain evidence="6">TRIP AH-1</strain>
    </source>
</reference>
<proteinExistence type="predicted"/>
<dbReference type="PIRSF" id="PIRSF006060">
    <property type="entry name" value="AA_transporter"/>
    <property type="match status" value="1"/>
</dbReference>
<feature type="transmembrane region" description="Helical" evidence="5">
    <location>
        <begin position="190"/>
        <end position="210"/>
    </location>
</feature>
<feature type="transmembrane region" description="Helical" evidence="5">
    <location>
        <begin position="52"/>
        <end position="72"/>
    </location>
</feature>
<feature type="transmembrane region" description="Helical" evidence="5">
    <location>
        <begin position="237"/>
        <end position="257"/>
    </location>
</feature>
<feature type="transmembrane region" description="Helical" evidence="5">
    <location>
        <begin position="278"/>
        <end position="297"/>
    </location>
</feature>
<dbReference type="PANTHER" id="PTHR11785:SF512">
    <property type="entry name" value="SOBREMESA, ISOFORM B"/>
    <property type="match status" value="1"/>
</dbReference>
<feature type="transmembrane region" description="Helical" evidence="5">
    <location>
        <begin position="20"/>
        <end position="40"/>
    </location>
</feature>
<dbReference type="InterPro" id="IPR050598">
    <property type="entry name" value="AminoAcid_Transporter"/>
</dbReference>
<dbReference type="InterPro" id="IPR002293">
    <property type="entry name" value="AA/rel_permease1"/>
</dbReference>
<organism evidence="6">
    <name type="scientific">uncultured Desulfobacterium sp</name>
    <dbReference type="NCBI Taxonomy" id="201089"/>
    <lineage>
        <taxon>Bacteria</taxon>
        <taxon>Pseudomonadati</taxon>
        <taxon>Thermodesulfobacteriota</taxon>
        <taxon>Desulfobacteria</taxon>
        <taxon>Desulfobacterales</taxon>
        <taxon>Desulfobacteriaceae</taxon>
        <taxon>Desulfobacterium</taxon>
        <taxon>environmental samples</taxon>
    </lineage>
</organism>
<evidence type="ECO:0000256" key="4">
    <source>
        <dbReference type="ARBA" id="ARBA00023136"/>
    </source>
</evidence>
<dbReference type="AlphaFoldDB" id="A0A445MVM2"/>